<comment type="catalytic activity">
    <reaction evidence="9 12">
        <text>GTP + succinate + CoA = succinyl-CoA + GDP + phosphate</text>
        <dbReference type="Rhea" id="RHEA:22120"/>
        <dbReference type="ChEBI" id="CHEBI:30031"/>
        <dbReference type="ChEBI" id="CHEBI:37565"/>
        <dbReference type="ChEBI" id="CHEBI:43474"/>
        <dbReference type="ChEBI" id="CHEBI:57287"/>
        <dbReference type="ChEBI" id="CHEBI:57292"/>
        <dbReference type="ChEBI" id="CHEBI:58189"/>
        <dbReference type="EC" id="6.2.1.4"/>
    </reaction>
</comment>
<dbReference type="GO" id="GO:0006104">
    <property type="term" value="P:succinyl-CoA metabolic process"/>
    <property type="evidence" value="ECO:0007669"/>
    <property type="project" value="InterPro"/>
</dbReference>
<dbReference type="InterPro" id="IPR034722">
    <property type="entry name" value="Succ_CoA_betaG_euk"/>
</dbReference>
<feature type="binding site" evidence="12">
    <location>
        <position position="121"/>
    </location>
    <ligand>
        <name>GTP</name>
        <dbReference type="ChEBI" id="CHEBI:37565"/>
    </ligand>
</feature>
<dbReference type="GO" id="GO:0005739">
    <property type="term" value="C:mitochondrion"/>
    <property type="evidence" value="ECO:0007669"/>
    <property type="project" value="UniProtKB-SubCell"/>
</dbReference>
<comment type="function">
    <text evidence="10 12">GTP-specific succinyl-CoA synthetase functions in the citric acid cycle (TCA), coupling the hydrolysis of succinyl-CoA to the synthesis of GTP and thus represents the only step of substrate-level phosphorylation in the TCA. The beta subunit provides nucleotide specificity of the enzyme and binds the substrate succinate, while the binding sites for coenzyme A and phosphate are found in the alpha subunit.</text>
</comment>
<comment type="similarity">
    <text evidence="12">Belongs to the succinate/malate CoA ligase beta subunit family. GTP-specific subunit beta subfamily.</text>
</comment>
<dbReference type="Pfam" id="PF08442">
    <property type="entry name" value="ATP-grasp_2"/>
    <property type="match status" value="1"/>
</dbReference>
<gene>
    <name evidence="15" type="ORF">TPSB3V08_LOCUS3970</name>
</gene>
<dbReference type="InterPro" id="IPR017866">
    <property type="entry name" value="Succ-CoA_synthase_bsu_CS"/>
</dbReference>
<dbReference type="AlphaFoldDB" id="A0A7R9GZ61"/>
<dbReference type="InterPro" id="IPR013650">
    <property type="entry name" value="ATP-grasp_succ-CoA_synth-type"/>
</dbReference>
<dbReference type="HAMAP" id="MF_03221">
    <property type="entry name" value="Succ_CoA_betaG_euk"/>
    <property type="match status" value="1"/>
</dbReference>
<comment type="caution">
    <text evidence="12">Lacks conserved residue(s) required for the propagation of feature annotation.</text>
</comment>
<evidence type="ECO:0000259" key="13">
    <source>
        <dbReference type="Pfam" id="PF00549"/>
    </source>
</evidence>
<feature type="binding site" evidence="12">
    <location>
        <position position="321"/>
    </location>
    <ligand>
        <name>Mg(2+)</name>
        <dbReference type="ChEBI" id="CHEBI:18420"/>
    </ligand>
</feature>
<dbReference type="SUPFAM" id="SSF52210">
    <property type="entry name" value="Succinyl-CoA synthetase domains"/>
    <property type="match status" value="1"/>
</dbReference>
<dbReference type="SUPFAM" id="SSF56059">
    <property type="entry name" value="Glutathione synthetase ATP-binding domain-like"/>
    <property type="match status" value="1"/>
</dbReference>
<feature type="domain" description="ATP-citrate synthase/succinyl-CoA ligase C-terminal" evidence="13">
    <location>
        <begin position="370"/>
        <end position="490"/>
    </location>
</feature>
<feature type="binding site" evidence="12">
    <location>
        <begin position="154"/>
        <end position="156"/>
    </location>
    <ligand>
        <name>GTP</name>
        <dbReference type="ChEBI" id="CHEBI:37565"/>
    </ligand>
</feature>
<evidence type="ECO:0000259" key="14">
    <source>
        <dbReference type="Pfam" id="PF08442"/>
    </source>
</evidence>
<comment type="subcellular location">
    <subcellularLocation>
        <location evidence="12">Mitochondrion</location>
    </subcellularLocation>
</comment>
<dbReference type="InterPro" id="IPR005809">
    <property type="entry name" value="Succ_CoA_ligase-like_bsu"/>
</dbReference>
<dbReference type="EMBL" id="OD001815">
    <property type="protein sequence ID" value="CAD7403269.1"/>
    <property type="molecule type" value="Genomic_DNA"/>
</dbReference>
<dbReference type="PANTHER" id="PTHR11815">
    <property type="entry name" value="SUCCINYL-COA SYNTHETASE BETA CHAIN"/>
    <property type="match status" value="1"/>
</dbReference>
<comment type="pathway">
    <text evidence="1 12">Carbohydrate metabolism; tricarboxylic acid cycle; succinate from succinyl-CoA (ligase route): step 1/1.</text>
</comment>
<evidence type="ECO:0000256" key="12">
    <source>
        <dbReference type="HAMAP-Rule" id="MF_03221"/>
    </source>
</evidence>
<dbReference type="GO" id="GO:0004776">
    <property type="term" value="F:succinate-CoA ligase (GDP-forming) activity"/>
    <property type="evidence" value="ECO:0007669"/>
    <property type="project" value="UniProtKB-EC"/>
</dbReference>
<dbReference type="FunFam" id="3.40.50.261:FF:000001">
    <property type="entry name" value="Succinate--CoA ligase [ADP-forming] subunit beta"/>
    <property type="match status" value="1"/>
</dbReference>
<dbReference type="NCBIfam" id="TIGR01016">
    <property type="entry name" value="sucCoAbeta"/>
    <property type="match status" value="1"/>
</dbReference>
<evidence type="ECO:0000256" key="9">
    <source>
        <dbReference type="ARBA" id="ARBA00052879"/>
    </source>
</evidence>
<evidence type="ECO:0000256" key="2">
    <source>
        <dbReference type="ARBA" id="ARBA00022532"/>
    </source>
</evidence>
<dbReference type="InterPro" id="IPR005811">
    <property type="entry name" value="SUCC_ACL_C"/>
</dbReference>
<dbReference type="InterPro" id="IPR016102">
    <property type="entry name" value="Succinyl-CoA_synth-like"/>
</dbReference>
<reference evidence="15" key="1">
    <citation type="submission" date="2020-11" db="EMBL/GenBank/DDBJ databases">
        <authorList>
            <person name="Tran Van P."/>
        </authorList>
    </citation>
    <scope>NUCLEOTIDE SEQUENCE</scope>
</reference>
<accession>A0A7R9GZ61</accession>
<proteinExistence type="inferred from homology"/>
<feature type="binding site" evidence="12">
    <location>
        <position position="307"/>
    </location>
    <ligand>
        <name>Mg(2+)</name>
        <dbReference type="ChEBI" id="CHEBI:18420"/>
    </ligand>
</feature>
<organism evidence="15">
    <name type="scientific">Timema poppense</name>
    <name type="common">Walking stick</name>
    <dbReference type="NCBI Taxonomy" id="170557"/>
    <lineage>
        <taxon>Eukaryota</taxon>
        <taxon>Metazoa</taxon>
        <taxon>Ecdysozoa</taxon>
        <taxon>Arthropoda</taxon>
        <taxon>Hexapoda</taxon>
        <taxon>Insecta</taxon>
        <taxon>Pterygota</taxon>
        <taxon>Neoptera</taxon>
        <taxon>Polyneoptera</taxon>
        <taxon>Phasmatodea</taxon>
        <taxon>Timematodea</taxon>
        <taxon>Timematoidea</taxon>
        <taxon>Timematidae</taxon>
        <taxon>Timema</taxon>
    </lineage>
</organism>
<keyword evidence="7 12" id="KW-0496">Mitochondrion</keyword>
<dbReference type="Pfam" id="PF00549">
    <property type="entry name" value="Ligase_CoA"/>
    <property type="match status" value="1"/>
</dbReference>
<evidence type="ECO:0000256" key="1">
    <source>
        <dbReference type="ARBA" id="ARBA00005064"/>
    </source>
</evidence>
<evidence type="ECO:0000256" key="8">
    <source>
        <dbReference type="ARBA" id="ARBA00023134"/>
    </source>
</evidence>
<evidence type="ECO:0000256" key="6">
    <source>
        <dbReference type="ARBA" id="ARBA00022842"/>
    </source>
</evidence>
<keyword evidence="6 12" id="KW-0460">Magnesium</keyword>
<dbReference type="PANTHER" id="PTHR11815:SF10">
    <property type="entry name" value="SUCCINATE--COA LIGASE [GDP-FORMING] SUBUNIT BETA, MITOCHONDRIAL"/>
    <property type="match status" value="1"/>
</dbReference>
<feature type="site" description="Important for substrate specificity" evidence="12">
    <location>
        <position position="143"/>
    </location>
</feature>
<feature type="binding site" evidence="12">
    <location>
        <position position="210"/>
    </location>
    <ligand>
        <name>GTP</name>
        <dbReference type="ChEBI" id="CHEBI:37565"/>
    </ligand>
</feature>
<name>A0A7R9GZ61_TIMPO</name>
<dbReference type="NCBIfam" id="NF001913">
    <property type="entry name" value="PRK00696.1"/>
    <property type="match status" value="1"/>
</dbReference>
<comment type="cofactor">
    <cofactor evidence="12">
        <name>Mg(2+)</name>
        <dbReference type="ChEBI" id="CHEBI:18420"/>
    </cofactor>
    <text evidence="12">Binds 1 Mg(2+) ion per subunit.</text>
</comment>
<dbReference type="GO" id="GO:0000287">
    <property type="term" value="F:magnesium ion binding"/>
    <property type="evidence" value="ECO:0007669"/>
    <property type="project" value="UniProtKB-UniRule"/>
</dbReference>
<comment type="subunit">
    <text evidence="11 12">Heterodimer of an alpha and a beta subunit. The beta subunit determines specificity for GTP.</text>
</comment>
<evidence type="ECO:0000256" key="4">
    <source>
        <dbReference type="ARBA" id="ARBA00022723"/>
    </source>
</evidence>
<dbReference type="GO" id="GO:0005525">
    <property type="term" value="F:GTP binding"/>
    <property type="evidence" value="ECO:0007669"/>
    <property type="project" value="UniProtKB-UniRule"/>
</dbReference>
<feature type="binding site" evidence="12">
    <location>
        <begin position="429"/>
        <end position="431"/>
    </location>
    <ligand>
        <name>substrate</name>
        <note>ligand shared with subunit alpha</note>
    </ligand>
</feature>
<evidence type="ECO:0000256" key="11">
    <source>
        <dbReference type="ARBA" id="ARBA00063570"/>
    </source>
</evidence>
<evidence type="ECO:0000256" key="10">
    <source>
        <dbReference type="ARBA" id="ARBA00053833"/>
    </source>
</evidence>
<dbReference type="Gene3D" id="3.30.470.20">
    <property type="entry name" value="ATP-grasp fold, B domain"/>
    <property type="match status" value="1"/>
</dbReference>
<dbReference type="PROSITE" id="PS01217">
    <property type="entry name" value="SUCCINYL_COA_LIG_3"/>
    <property type="match status" value="1"/>
</dbReference>
<dbReference type="EC" id="6.2.1.4" evidence="12"/>
<keyword evidence="8 12" id="KW-0342">GTP-binding</keyword>
<dbReference type="FunFam" id="3.30.1490.20:FF:000004">
    <property type="entry name" value="Succinate--CoA ligase [ADP-forming] subunit beta, mitochondrial"/>
    <property type="match status" value="1"/>
</dbReference>
<dbReference type="InterPro" id="IPR013815">
    <property type="entry name" value="ATP_grasp_subdomain_1"/>
</dbReference>
<dbReference type="FunFam" id="3.30.470.20:FF:000002">
    <property type="entry name" value="Succinate--CoA ligase [ADP-forming] subunit beta"/>
    <property type="match status" value="1"/>
</dbReference>
<dbReference type="Gene3D" id="3.30.1490.20">
    <property type="entry name" value="ATP-grasp fold, A domain"/>
    <property type="match status" value="1"/>
</dbReference>
<evidence type="ECO:0000256" key="5">
    <source>
        <dbReference type="ARBA" id="ARBA00022741"/>
    </source>
</evidence>
<keyword evidence="4 12" id="KW-0479">Metal-binding</keyword>
<dbReference type="GO" id="GO:0005524">
    <property type="term" value="F:ATP binding"/>
    <property type="evidence" value="ECO:0007669"/>
    <property type="project" value="InterPro"/>
</dbReference>
<dbReference type="GO" id="GO:0004775">
    <property type="term" value="F:succinate-CoA ligase (ADP-forming) activity"/>
    <property type="evidence" value="ECO:0007669"/>
    <property type="project" value="UniProtKB-UniRule"/>
</dbReference>
<evidence type="ECO:0000256" key="3">
    <source>
        <dbReference type="ARBA" id="ARBA00022598"/>
    </source>
</evidence>
<feature type="binding site" evidence="12">
    <location>
        <position position="372"/>
    </location>
    <ligand>
        <name>substrate</name>
        <note>ligand shared with subunit alpha</note>
    </ligand>
</feature>
<dbReference type="GO" id="GO:0006099">
    <property type="term" value="P:tricarboxylic acid cycle"/>
    <property type="evidence" value="ECO:0007669"/>
    <property type="project" value="UniProtKB-UniRule"/>
</dbReference>
<dbReference type="GO" id="GO:0042709">
    <property type="term" value="C:succinate-CoA ligase complex"/>
    <property type="evidence" value="ECO:0007669"/>
    <property type="project" value="TreeGrafter"/>
</dbReference>
<evidence type="ECO:0000313" key="15">
    <source>
        <dbReference type="EMBL" id="CAD7403269.1"/>
    </source>
</evidence>
<feature type="domain" description="ATP-grasp fold succinyl-CoA synthetase-type" evidence="14">
    <location>
        <begin position="103"/>
        <end position="311"/>
    </location>
</feature>
<dbReference type="HAMAP" id="MF_00558">
    <property type="entry name" value="Succ_CoA_beta"/>
    <property type="match status" value="1"/>
</dbReference>
<keyword evidence="5 12" id="KW-0547">Nucleotide-binding</keyword>
<protein>
    <recommendedName>
        <fullName evidence="12">Succinate--CoA ligase [GDP-forming] subunit beta, mitochondrial</fullName>
        <ecNumber evidence="12">6.2.1.4</ecNumber>
    </recommendedName>
    <alternativeName>
        <fullName evidence="12">GTP-specific succinyl-CoA synthetase subunit beta</fullName>
        <shortName evidence="12">G-SCS</shortName>
        <shortName evidence="12">GTPSCS</shortName>
    </alternativeName>
    <alternativeName>
        <fullName evidence="12">Succinyl-CoA synthetase beta-G chain</fullName>
        <shortName evidence="12">SCS-betaG</shortName>
    </alternativeName>
</protein>
<keyword evidence="3 12" id="KW-0436">Ligase</keyword>
<dbReference type="Gene3D" id="3.40.50.261">
    <property type="entry name" value="Succinyl-CoA synthetase domains"/>
    <property type="match status" value="1"/>
</dbReference>
<keyword evidence="2 12" id="KW-0816">Tricarboxylic acid cycle</keyword>
<dbReference type="UniPathway" id="UPA00223">
    <property type="reaction ID" value="UER00999"/>
</dbReference>
<sequence length="493" mass="54440">MVQLFTNTLPAEKLQDTFQDTIPYRPYSQKIYGSPRRVFSRMTDLIFIDSKEYECFTSILVKNIAASAHKQFRKHVEQESTLTLNEWMLTLDQALTQQIRNLNLMEYQSKILLQKNGVAVQKFKMIENANEVDDNLKNFKVDEYVIKAQILAGGRGLGYFDNGFKGGVHITKELGKVSSIVESMIGHNLITKQTSKNGILVKKVMVAESVTIKRECYICIIMDRENNGPVIIASPAGGTDIENVATSSPHLIKTIPIDIEQGVTDEMSKNIAKFLDFKGSLIKEAAAQIKQLWQLFLNVDAVQLEINPLVETSNGDVIAVDAKIIFDDNAKFRHKDIYSLEDETESDPKEIEAAKHNLNYIAMSGNIGCLVNGAGLAMATMDIIKLYGKEPANFLDVGGNVNEEQVLKAFQILTSDENVKAILVNVFGGIVNCATIANGIVNASKTIQLSIPLIVRLEGTNVNEAKQILANSDLHIQLASSLDDAAEKAVASI</sequence>
<evidence type="ECO:0000256" key="7">
    <source>
        <dbReference type="ARBA" id="ARBA00023128"/>
    </source>
</evidence>